<organism evidence="2 3">
    <name type="scientific">Amycolatopsis acididurans</name>
    <dbReference type="NCBI Taxonomy" id="2724524"/>
    <lineage>
        <taxon>Bacteria</taxon>
        <taxon>Bacillati</taxon>
        <taxon>Actinomycetota</taxon>
        <taxon>Actinomycetes</taxon>
        <taxon>Pseudonocardiales</taxon>
        <taxon>Pseudonocardiaceae</taxon>
        <taxon>Amycolatopsis</taxon>
    </lineage>
</organism>
<keyword evidence="1" id="KW-0812">Transmembrane</keyword>
<feature type="transmembrane region" description="Helical" evidence="1">
    <location>
        <begin position="93"/>
        <end position="113"/>
    </location>
</feature>
<evidence type="ECO:0000313" key="3">
    <source>
        <dbReference type="Proteomes" id="UP000715441"/>
    </source>
</evidence>
<dbReference type="Proteomes" id="UP000715441">
    <property type="component" value="Unassembled WGS sequence"/>
</dbReference>
<feature type="transmembrane region" description="Helical" evidence="1">
    <location>
        <begin position="133"/>
        <end position="152"/>
    </location>
</feature>
<sequence length="169" mass="18309">MAFSAREVSWREWVALGSGLVAVGTLFLPWTNLTATNQDAEEALRESPAGEVARNAFTTGFLAYAGPLLLLLAGIAVAVLGQNRKARVSGLPHLWLIASLVALVLMVLGWVVIDRQFDEDARLLLEQGGVGIYGGFGRYLALVCCLVSLFAATWDVRLARRRGTPANRR</sequence>
<name>A0ABX1J4R8_9PSEU</name>
<keyword evidence="3" id="KW-1185">Reference proteome</keyword>
<reference evidence="2 3" key="1">
    <citation type="submission" date="2020-04" db="EMBL/GenBank/DDBJ databases">
        <title>Novel species.</title>
        <authorList>
            <person name="Teo W.F.A."/>
            <person name="Lipun K."/>
            <person name="Srisuk N."/>
            <person name="Duangmal K."/>
        </authorList>
    </citation>
    <scope>NUCLEOTIDE SEQUENCE [LARGE SCALE GENOMIC DNA]</scope>
    <source>
        <strain evidence="2 3">K13G38</strain>
    </source>
</reference>
<comment type="caution">
    <text evidence="2">The sequence shown here is derived from an EMBL/GenBank/DDBJ whole genome shotgun (WGS) entry which is preliminary data.</text>
</comment>
<evidence type="ECO:0000256" key="1">
    <source>
        <dbReference type="SAM" id="Phobius"/>
    </source>
</evidence>
<gene>
    <name evidence="2" type="ORF">HFP15_17915</name>
</gene>
<dbReference type="EMBL" id="JAAXLS010000011">
    <property type="protein sequence ID" value="NKQ54763.1"/>
    <property type="molecule type" value="Genomic_DNA"/>
</dbReference>
<keyword evidence="1" id="KW-1133">Transmembrane helix</keyword>
<accession>A0ABX1J4R8</accession>
<evidence type="ECO:0000313" key="2">
    <source>
        <dbReference type="EMBL" id="NKQ54763.1"/>
    </source>
</evidence>
<dbReference type="RefSeq" id="WP_168517026.1">
    <property type="nucleotide sequence ID" value="NZ_JAAXLS010000011.1"/>
</dbReference>
<keyword evidence="1" id="KW-0472">Membrane</keyword>
<proteinExistence type="predicted"/>
<feature type="transmembrane region" description="Helical" evidence="1">
    <location>
        <begin position="61"/>
        <end position="81"/>
    </location>
</feature>
<feature type="transmembrane region" description="Helical" evidence="1">
    <location>
        <begin position="12"/>
        <end position="30"/>
    </location>
</feature>
<protein>
    <submittedName>
        <fullName evidence="2">Uncharacterized protein</fullName>
    </submittedName>
</protein>